<keyword evidence="1" id="KW-0732">Signal</keyword>
<name>A0A975GN94_9BACT</name>
<proteinExistence type="predicted"/>
<protein>
    <submittedName>
        <fullName evidence="2">Solute-binding protein family 3 domain-containing protein</fullName>
    </submittedName>
</protein>
<dbReference type="EMBL" id="CP061800">
    <property type="protein sequence ID" value="QTA87731.1"/>
    <property type="molecule type" value="Genomic_DNA"/>
</dbReference>
<sequence>MQRKLKFSVVMACVIAAAISFHIFGGPAIAQTLDIGSMYKPPLSNEKGTGMIDLIIKEVFSRIGIKVEIILVASTHALAKANKGLYDGDIMRVGGASRNYPNLIQVPETIYDFDFVAFSKNLNIPLTDWEGLKPYRVAVPAGWVETDNHVTEENTKTLVRLGSPFKLFNTLKKNKTDLIIYERLMGYELIKELGLSDIHVLEPPLSSKKMYLYLHKKHKDLVPRAAEATRAMKQDGTFQKIVDKTLSNYSK</sequence>
<dbReference type="SUPFAM" id="SSF53850">
    <property type="entry name" value="Periplasmic binding protein-like II"/>
    <property type="match status" value="1"/>
</dbReference>
<evidence type="ECO:0000256" key="1">
    <source>
        <dbReference type="SAM" id="SignalP"/>
    </source>
</evidence>
<feature type="chain" id="PRO_5037133277" evidence="1">
    <location>
        <begin position="31"/>
        <end position="251"/>
    </location>
</feature>
<dbReference type="AlphaFoldDB" id="A0A975GN94"/>
<dbReference type="RefSeq" id="WP_207682801.1">
    <property type="nucleotide sequence ID" value="NZ_CP061800.1"/>
</dbReference>
<reference evidence="2" key="1">
    <citation type="journal article" date="2021" name="Microb. Physiol.">
        <title>Proteogenomic Insights into the Physiology of Marine, Sulfate-Reducing, Filamentous Desulfonema limicola and Desulfonema magnum.</title>
        <authorList>
            <person name="Schnaars V."/>
            <person name="Wohlbrand L."/>
            <person name="Scheve S."/>
            <person name="Hinrichs C."/>
            <person name="Reinhardt R."/>
            <person name="Rabus R."/>
        </authorList>
    </citation>
    <scope>NUCLEOTIDE SEQUENCE</scope>
    <source>
        <strain evidence="2">4be13</strain>
    </source>
</reference>
<accession>A0A975GN94</accession>
<organism evidence="2 3">
    <name type="scientific">Desulfonema magnum</name>
    <dbReference type="NCBI Taxonomy" id="45655"/>
    <lineage>
        <taxon>Bacteria</taxon>
        <taxon>Pseudomonadati</taxon>
        <taxon>Thermodesulfobacteriota</taxon>
        <taxon>Desulfobacteria</taxon>
        <taxon>Desulfobacterales</taxon>
        <taxon>Desulfococcaceae</taxon>
        <taxon>Desulfonema</taxon>
    </lineage>
</organism>
<evidence type="ECO:0000313" key="2">
    <source>
        <dbReference type="EMBL" id="QTA87731.1"/>
    </source>
</evidence>
<evidence type="ECO:0000313" key="3">
    <source>
        <dbReference type="Proteomes" id="UP000663722"/>
    </source>
</evidence>
<keyword evidence="3" id="KW-1185">Reference proteome</keyword>
<dbReference type="Proteomes" id="UP000663722">
    <property type="component" value="Chromosome"/>
</dbReference>
<feature type="signal peptide" evidence="1">
    <location>
        <begin position="1"/>
        <end position="30"/>
    </location>
</feature>
<dbReference type="KEGG" id="dmm:dnm_037670"/>
<dbReference type="Gene3D" id="3.40.190.10">
    <property type="entry name" value="Periplasmic binding protein-like II"/>
    <property type="match status" value="2"/>
</dbReference>
<gene>
    <name evidence="2" type="ORF">dnm_037670</name>
</gene>